<evidence type="ECO:0000313" key="4">
    <source>
        <dbReference type="Proteomes" id="UP000028782"/>
    </source>
</evidence>
<accession>A0A076PWK5</accession>
<evidence type="ECO:0000259" key="2">
    <source>
        <dbReference type="Pfam" id="PF09917"/>
    </source>
</evidence>
<proteinExistence type="predicted"/>
<feature type="chain" id="PRO_5001716430" description="DUF2147 domain-containing protein" evidence="1">
    <location>
        <begin position="25"/>
        <end position="152"/>
    </location>
</feature>
<protein>
    <recommendedName>
        <fullName evidence="2">DUF2147 domain-containing protein</fullName>
    </recommendedName>
</protein>
<evidence type="ECO:0000313" key="3">
    <source>
        <dbReference type="EMBL" id="AIJ49081.1"/>
    </source>
</evidence>
<name>A0A076PWK5_COMTE</name>
<evidence type="ECO:0000256" key="1">
    <source>
        <dbReference type="SAM" id="SignalP"/>
    </source>
</evidence>
<gene>
    <name evidence="3" type="ORF">O987_25045</name>
</gene>
<keyword evidence="1" id="KW-0732">Signal</keyword>
<dbReference type="PANTHER" id="PTHR36919">
    <property type="entry name" value="BLR1215 PROTEIN"/>
    <property type="match status" value="1"/>
</dbReference>
<reference evidence="3 4" key="1">
    <citation type="journal article" date="2014" name="Genome Announc.">
        <title>Complete Genome Sequence of Polychlorinated Biphenyl Degrader Comamonas testosteroni TK102 (NBRC 109938).</title>
        <authorList>
            <person name="Fukuda K."/>
            <person name="Hosoyama A."/>
            <person name="Tsuchikane K."/>
            <person name="Ohji S."/>
            <person name="Yamazoe A."/>
            <person name="Fujita N."/>
            <person name="Shintani M."/>
            <person name="Kimbara K."/>
        </authorList>
    </citation>
    <scope>NUCLEOTIDE SEQUENCE [LARGE SCALE GENOMIC DNA]</scope>
    <source>
        <strain evidence="3">TK102</strain>
    </source>
</reference>
<dbReference type="Pfam" id="PF09917">
    <property type="entry name" value="DUF2147"/>
    <property type="match status" value="1"/>
</dbReference>
<organism evidence="3 4">
    <name type="scientific">Comamonas testosteroni TK102</name>
    <dbReference type="NCBI Taxonomy" id="1392005"/>
    <lineage>
        <taxon>Bacteria</taxon>
        <taxon>Pseudomonadati</taxon>
        <taxon>Pseudomonadota</taxon>
        <taxon>Betaproteobacteria</taxon>
        <taxon>Burkholderiales</taxon>
        <taxon>Comamonadaceae</taxon>
        <taxon>Comamonas</taxon>
    </lineage>
</organism>
<dbReference type="Gene3D" id="2.40.128.520">
    <property type="match status" value="1"/>
</dbReference>
<feature type="domain" description="DUF2147" evidence="2">
    <location>
        <begin position="33"/>
        <end position="150"/>
    </location>
</feature>
<dbReference type="EMBL" id="CP006704">
    <property type="protein sequence ID" value="AIJ49081.1"/>
    <property type="molecule type" value="Genomic_DNA"/>
</dbReference>
<dbReference type="AlphaFoldDB" id="A0A076PWK5"/>
<dbReference type="HOGENOM" id="CLU_108869_0_1_4"/>
<dbReference type="PANTHER" id="PTHR36919:SF3">
    <property type="entry name" value="BLL5882 PROTEIN"/>
    <property type="match status" value="1"/>
</dbReference>
<dbReference type="Proteomes" id="UP000028782">
    <property type="component" value="Chromosome"/>
</dbReference>
<feature type="signal peptide" evidence="1">
    <location>
        <begin position="1"/>
        <end position="24"/>
    </location>
</feature>
<dbReference type="InterPro" id="IPR019223">
    <property type="entry name" value="DUF2147"/>
</dbReference>
<dbReference type="KEGG" id="ctes:O987_25045"/>
<sequence>MKDSEMKKIKAVAALVLVAGSLSAAWAQMSPVGTWRSMDEKENTPKAQVKISEAGGVVTGKVEALLRKGADPNALCTECKDELKDKPVVGMTLISGVKKVEGREVWEGGRILDPENGKTYAVRLTPIDEGQKLEVRGSIGPFWRTQTWIRVQ</sequence>